<protein>
    <submittedName>
        <fullName evidence="2">Uncharacterized protein</fullName>
    </submittedName>
</protein>
<keyword evidence="1" id="KW-1133">Transmembrane helix</keyword>
<proteinExistence type="predicted"/>
<dbReference type="EMBL" id="HBFQ01001429">
    <property type="protein sequence ID" value="CAD8826618.1"/>
    <property type="molecule type" value="Transcribed_RNA"/>
</dbReference>
<feature type="transmembrane region" description="Helical" evidence="1">
    <location>
        <begin position="143"/>
        <end position="169"/>
    </location>
</feature>
<accession>A0A7S0ZML2</accession>
<sequence>MVIPLIGFGTPMAGPPPAELQHRFRIIRVCILAMVFSIICLIVAGILLNRLGTSFFESLNLILNTIIGSFLMNEDPALGKVYKFFMQTCLQSCQEPCQGGMNCLLPFIVSNLITVVVAMVFTSDLQNITGLFSVMSSLPPVTIVGAVIFLAASVVALTAQMVGAVYGYLAYKEARDLGVTVTPGFWGRNFGAGGSAGTSLTQSVRANDRDTEMN</sequence>
<organism evidence="2">
    <name type="scientific">Noctiluca scintillans</name>
    <name type="common">Sea sparkle</name>
    <name type="synonym">Red tide dinoflagellate</name>
    <dbReference type="NCBI Taxonomy" id="2966"/>
    <lineage>
        <taxon>Eukaryota</taxon>
        <taxon>Sar</taxon>
        <taxon>Alveolata</taxon>
        <taxon>Dinophyceae</taxon>
        <taxon>Noctilucales</taxon>
        <taxon>Noctilucaceae</taxon>
        <taxon>Noctiluca</taxon>
    </lineage>
</organism>
<name>A0A7S0ZML2_NOCSC</name>
<evidence type="ECO:0000256" key="1">
    <source>
        <dbReference type="SAM" id="Phobius"/>
    </source>
</evidence>
<feature type="transmembrane region" description="Helical" evidence="1">
    <location>
        <begin position="104"/>
        <end position="123"/>
    </location>
</feature>
<dbReference type="AlphaFoldDB" id="A0A7S0ZML2"/>
<gene>
    <name evidence="2" type="ORF">NSCI0253_LOCUS964</name>
</gene>
<keyword evidence="1" id="KW-0472">Membrane</keyword>
<keyword evidence="1" id="KW-0812">Transmembrane</keyword>
<reference evidence="2" key="1">
    <citation type="submission" date="2021-01" db="EMBL/GenBank/DDBJ databases">
        <authorList>
            <person name="Corre E."/>
            <person name="Pelletier E."/>
            <person name="Niang G."/>
            <person name="Scheremetjew M."/>
            <person name="Finn R."/>
            <person name="Kale V."/>
            <person name="Holt S."/>
            <person name="Cochrane G."/>
            <person name="Meng A."/>
            <person name="Brown T."/>
            <person name="Cohen L."/>
        </authorList>
    </citation>
    <scope>NUCLEOTIDE SEQUENCE</scope>
</reference>
<evidence type="ECO:0000313" key="2">
    <source>
        <dbReference type="EMBL" id="CAD8826618.1"/>
    </source>
</evidence>
<feature type="transmembrane region" description="Helical" evidence="1">
    <location>
        <begin position="26"/>
        <end position="48"/>
    </location>
</feature>